<gene>
    <name evidence="1 3" type="ORF">BDZ99DRAFT_403312</name>
</gene>
<evidence type="ECO:0000313" key="1">
    <source>
        <dbReference type="EMBL" id="KAF2801452.1"/>
    </source>
</evidence>
<evidence type="ECO:0000313" key="3">
    <source>
        <dbReference type="RefSeq" id="XP_033568416.1"/>
    </source>
</evidence>
<reference evidence="1 3" key="1">
    <citation type="journal article" date="2020" name="Stud. Mycol.">
        <title>101 Dothideomycetes genomes: a test case for predicting lifestyles and emergence of pathogens.</title>
        <authorList>
            <person name="Haridas S."/>
            <person name="Albert R."/>
            <person name="Binder M."/>
            <person name="Bloem J."/>
            <person name="Labutti K."/>
            <person name="Salamov A."/>
            <person name="Andreopoulos B."/>
            <person name="Baker S."/>
            <person name="Barry K."/>
            <person name="Bills G."/>
            <person name="Bluhm B."/>
            <person name="Cannon C."/>
            <person name="Castanera R."/>
            <person name="Culley D."/>
            <person name="Daum C."/>
            <person name="Ezra D."/>
            <person name="Gonzalez J."/>
            <person name="Henrissat B."/>
            <person name="Kuo A."/>
            <person name="Liang C."/>
            <person name="Lipzen A."/>
            <person name="Lutzoni F."/>
            <person name="Magnuson J."/>
            <person name="Mondo S."/>
            <person name="Nolan M."/>
            <person name="Ohm R."/>
            <person name="Pangilinan J."/>
            <person name="Park H.-J."/>
            <person name="Ramirez L."/>
            <person name="Alfaro M."/>
            <person name="Sun H."/>
            <person name="Tritt A."/>
            <person name="Yoshinaga Y."/>
            <person name="Zwiers L.-H."/>
            <person name="Turgeon B."/>
            <person name="Goodwin S."/>
            <person name="Spatafora J."/>
            <person name="Crous P."/>
            <person name="Grigoriev I."/>
        </authorList>
    </citation>
    <scope>NUCLEOTIDE SEQUENCE</scope>
    <source>
        <strain evidence="1 3">CBS 304.34</strain>
    </source>
</reference>
<dbReference type="GeneID" id="54457230"/>
<reference evidence="3" key="3">
    <citation type="submission" date="2025-04" db="UniProtKB">
        <authorList>
            <consortium name="RefSeq"/>
        </authorList>
    </citation>
    <scope>IDENTIFICATION</scope>
    <source>
        <strain evidence="3">CBS 304.34</strain>
    </source>
</reference>
<evidence type="ECO:0000313" key="2">
    <source>
        <dbReference type="Proteomes" id="UP000504636"/>
    </source>
</evidence>
<dbReference type="AlphaFoldDB" id="A0A6A6XY82"/>
<dbReference type="RefSeq" id="XP_033568416.1">
    <property type="nucleotide sequence ID" value="XM_033716337.1"/>
</dbReference>
<organism evidence="1">
    <name type="scientific">Mytilinidion resinicola</name>
    <dbReference type="NCBI Taxonomy" id="574789"/>
    <lineage>
        <taxon>Eukaryota</taxon>
        <taxon>Fungi</taxon>
        <taxon>Dikarya</taxon>
        <taxon>Ascomycota</taxon>
        <taxon>Pezizomycotina</taxon>
        <taxon>Dothideomycetes</taxon>
        <taxon>Pleosporomycetidae</taxon>
        <taxon>Mytilinidiales</taxon>
        <taxon>Mytilinidiaceae</taxon>
        <taxon>Mytilinidion</taxon>
    </lineage>
</organism>
<reference evidence="3" key="2">
    <citation type="submission" date="2020-04" db="EMBL/GenBank/DDBJ databases">
        <authorList>
            <consortium name="NCBI Genome Project"/>
        </authorList>
    </citation>
    <scope>NUCLEOTIDE SEQUENCE</scope>
    <source>
        <strain evidence="3">CBS 304.34</strain>
    </source>
</reference>
<accession>A0A6A6XY82</accession>
<protein>
    <submittedName>
        <fullName evidence="1 3">Uncharacterized protein</fullName>
    </submittedName>
</protein>
<dbReference type="OrthoDB" id="3937045at2759"/>
<dbReference type="Proteomes" id="UP000504636">
    <property type="component" value="Unplaced"/>
</dbReference>
<sequence length="90" mass="10390">MTLKLRATARDAQTFARHNSFQWRRFLAFTKTEAERLAANHTSWRDVPADTAAAILENVNTQLKVEKIPEIDGDLLNWRMSQALRKVPHC</sequence>
<dbReference type="EMBL" id="MU003730">
    <property type="protein sequence ID" value="KAF2801452.1"/>
    <property type="molecule type" value="Genomic_DNA"/>
</dbReference>
<name>A0A6A6XY82_9PEZI</name>
<keyword evidence="2" id="KW-1185">Reference proteome</keyword>
<proteinExistence type="predicted"/>